<dbReference type="InterPro" id="IPR028098">
    <property type="entry name" value="Glyco_trans_4-like_N"/>
</dbReference>
<gene>
    <name evidence="2" type="ORF">GWI30_06460</name>
</gene>
<dbReference type="EMBL" id="CP047962">
    <property type="protein sequence ID" value="QHQ50605.1"/>
    <property type="molecule type" value="Genomic_DNA"/>
</dbReference>
<accession>A0AAE6SK23</accession>
<proteinExistence type="predicted"/>
<dbReference type="Pfam" id="PF13477">
    <property type="entry name" value="Glyco_trans_4_2"/>
    <property type="match status" value="1"/>
</dbReference>
<dbReference type="RefSeq" id="WP_161506960.1">
    <property type="nucleotide sequence ID" value="NZ_CAWPID010000001.1"/>
</dbReference>
<dbReference type="Gene3D" id="3.40.50.2000">
    <property type="entry name" value="Glycogen Phosphorylase B"/>
    <property type="match status" value="2"/>
</dbReference>
<protein>
    <submittedName>
        <fullName evidence="2">Glycosyltransferase</fullName>
    </submittedName>
</protein>
<feature type="domain" description="Glycosyltransferase subfamily 4-like N-terminal" evidence="1">
    <location>
        <begin position="7"/>
        <end position="142"/>
    </location>
</feature>
<dbReference type="SUPFAM" id="SSF53756">
    <property type="entry name" value="UDP-Glycosyltransferase/glycogen phosphorylase"/>
    <property type="match status" value="1"/>
</dbReference>
<evidence type="ECO:0000313" key="3">
    <source>
        <dbReference type="Proteomes" id="UP000463871"/>
    </source>
</evidence>
<organism evidence="2 3">
    <name type="scientific">Aeromonas media</name>
    <dbReference type="NCBI Taxonomy" id="651"/>
    <lineage>
        <taxon>Bacteria</taxon>
        <taxon>Pseudomonadati</taxon>
        <taxon>Pseudomonadota</taxon>
        <taxon>Gammaproteobacteria</taxon>
        <taxon>Aeromonadales</taxon>
        <taxon>Aeromonadaceae</taxon>
        <taxon>Aeromonas</taxon>
    </lineage>
</organism>
<evidence type="ECO:0000259" key="1">
    <source>
        <dbReference type="Pfam" id="PF13477"/>
    </source>
</evidence>
<sequence length="376" mass="41981">MIINNKRIVLVANTAWSMWNFRRGVMAAMLNAGYRVTVVAPEDESVSQIRGLGCDFIHLDMSAKGVNPIEDIKLAMRLAKIYRSLSADFIIHYTIKPNIYGSLAARYCNIPSLAITTGLGYTFVNEDIVTKIAHLLYKFSFKYPEDIWFLNEDDRQTFLNNRLVATDKAVLLHGEGVDLSHFTPQKKSRSDQAVCFLLIARMLWDKGIGEFVAAARIVKKQYPQATFQLLGGCGVANPSAIERTQIAVWEKEGVITYLGTTEDVRPIIADADCVVLPSFYSEGVPRTLMEAASMEKPIITTDNVGCRDVVIHGKTGLLCQVKDANSLAVACEAFIQISQSERNEMGRAGRLLMAEKFDEKIVIEQYMNAFKKYGIL</sequence>
<dbReference type="PANTHER" id="PTHR12526">
    <property type="entry name" value="GLYCOSYLTRANSFERASE"/>
    <property type="match status" value="1"/>
</dbReference>
<dbReference type="Proteomes" id="UP000463871">
    <property type="component" value="Chromosome"/>
</dbReference>
<dbReference type="PANTHER" id="PTHR12526:SF638">
    <property type="entry name" value="SPORE COAT PROTEIN SA"/>
    <property type="match status" value="1"/>
</dbReference>
<dbReference type="GO" id="GO:0016757">
    <property type="term" value="F:glycosyltransferase activity"/>
    <property type="evidence" value="ECO:0007669"/>
    <property type="project" value="TreeGrafter"/>
</dbReference>
<dbReference type="Pfam" id="PF13692">
    <property type="entry name" value="Glyco_trans_1_4"/>
    <property type="match status" value="1"/>
</dbReference>
<name>A0AAE6SK23_AERME</name>
<reference evidence="2 3" key="1">
    <citation type="submission" date="2020-01" db="EMBL/GenBank/DDBJ databases">
        <title>Complete genome of Aeromonas media MC64.</title>
        <authorList>
            <person name="Cao G."/>
            <person name="Fu J."/>
            <person name="Zhong C."/>
        </authorList>
    </citation>
    <scope>NUCLEOTIDE SEQUENCE [LARGE SCALE GENOMIC DNA]</scope>
    <source>
        <strain evidence="2 3">MC64</strain>
    </source>
</reference>
<evidence type="ECO:0000313" key="2">
    <source>
        <dbReference type="EMBL" id="QHQ50605.1"/>
    </source>
</evidence>
<dbReference type="AlphaFoldDB" id="A0AAE6SK23"/>
<dbReference type="CDD" id="cd03808">
    <property type="entry name" value="GT4_CapM-like"/>
    <property type="match status" value="1"/>
</dbReference>